<dbReference type="GO" id="GO:0005634">
    <property type="term" value="C:nucleus"/>
    <property type="evidence" value="ECO:0007669"/>
    <property type="project" value="TreeGrafter"/>
</dbReference>
<dbReference type="InterPro" id="IPR002068">
    <property type="entry name" value="A-crystallin/Hsp20_dom"/>
</dbReference>
<sequence>MLKRFLGHQLYVPVGNNSVRFLRSNRPTVKISEERFQIMIDLKEYTLDEISVKAHPEYLVVEGKQEKDTESGLMIRQFTRKFRLPKGCNPKKVESLFSPDGVLTIVAFRAGIDLDTCDIVEVPINNESQLRGRKPKDTKIYPPYCGTYNKVVPKESKTEDKTKK</sequence>
<evidence type="ECO:0000259" key="3">
    <source>
        <dbReference type="PROSITE" id="PS01031"/>
    </source>
</evidence>
<protein>
    <recommendedName>
        <fullName evidence="3">SHSP domain-containing protein</fullName>
    </recommendedName>
</protein>
<dbReference type="PROSITE" id="PS01031">
    <property type="entry name" value="SHSP"/>
    <property type="match status" value="1"/>
</dbReference>
<evidence type="ECO:0000313" key="5">
    <source>
        <dbReference type="Proteomes" id="UP000494106"/>
    </source>
</evidence>
<evidence type="ECO:0000313" key="4">
    <source>
        <dbReference type="EMBL" id="CAB3242738.1"/>
    </source>
</evidence>
<comment type="caution">
    <text evidence="4">The sequence shown here is derived from an EMBL/GenBank/DDBJ whole genome shotgun (WGS) entry which is preliminary data.</text>
</comment>
<dbReference type="PANTHER" id="PTHR45640">
    <property type="entry name" value="HEAT SHOCK PROTEIN HSP-12.2-RELATED"/>
    <property type="match status" value="1"/>
</dbReference>
<keyword evidence="5" id="KW-1185">Reference proteome</keyword>
<dbReference type="GO" id="GO:0042026">
    <property type="term" value="P:protein refolding"/>
    <property type="evidence" value="ECO:0007669"/>
    <property type="project" value="TreeGrafter"/>
</dbReference>
<dbReference type="SUPFAM" id="SSF49764">
    <property type="entry name" value="HSP20-like chaperones"/>
    <property type="match status" value="1"/>
</dbReference>
<dbReference type="AlphaFoldDB" id="A0A8S1ADQ4"/>
<dbReference type="GO" id="GO:0009408">
    <property type="term" value="P:response to heat"/>
    <property type="evidence" value="ECO:0007669"/>
    <property type="project" value="TreeGrafter"/>
</dbReference>
<evidence type="ECO:0000256" key="2">
    <source>
        <dbReference type="RuleBase" id="RU003616"/>
    </source>
</evidence>
<dbReference type="PRINTS" id="PR00299">
    <property type="entry name" value="ACRYSTALLIN"/>
</dbReference>
<dbReference type="Pfam" id="PF00011">
    <property type="entry name" value="HSP20"/>
    <property type="match status" value="1"/>
</dbReference>
<name>A0A8S1ADQ4_ARCPL</name>
<organism evidence="4 5">
    <name type="scientific">Arctia plantaginis</name>
    <name type="common">Wood tiger moth</name>
    <name type="synonym">Phalaena plantaginis</name>
    <dbReference type="NCBI Taxonomy" id="874455"/>
    <lineage>
        <taxon>Eukaryota</taxon>
        <taxon>Metazoa</taxon>
        <taxon>Ecdysozoa</taxon>
        <taxon>Arthropoda</taxon>
        <taxon>Hexapoda</taxon>
        <taxon>Insecta</taxon>
        <taxon>Pterygota</taxon>
        <taxon>Neoptera</taxon>
        <taxon>Endopterygota</taxon>
        <taxon>Lepidoptera</taxon>
        <taxon>Glossata</taxon>
        <taxon>Ditrysia</taxon>
        <taxon>Noctuoidea</taxon>
        <taxon>Erebidae</taxon>
        <taxon>Arctiinae</taxon>
        <taxon>Arctia</taxon>
    </lineage>
</organism>
<dbReference type="Gene3D" id="2.60.40.790">
    <property type="match status" value="1"/>
</dbReference>
<dbReference type="InterPro" id="IPR001436">
    <property type="entry name" value="Alpha-crystallin/sHSP_animal"/>
</dbReference>
<comment type="similarity">
    <text evidence="1 2">Belongs to the small heat shock protein (HSP20) family.</text>
</comment>
<feature type="domain" description="SHSP" evidence="3">
    <location>
        <begin position="17"/>
        <end position="125"/>
    </location>
</feature>
<gene>
    <name evidence="4" type="ORF">APLA_LOCUS9181</name>
</gene>
<dbReference type="GO" id="GO:0005737">
    <property type="term" value="C:cytoplasm"/>
    <property type="evidence" value="ECO:0007669"/>
    <property type="project" value="TreeGrafter"/>
</dbReference>
<dbReference type="Proteomes" id="UP000494106">
    <property type="component" value="Unassembled WGS sequence"/>
</dbReference>
<proteinExistence type="inferred from homology"/>
<dbReference type="InterPro" id="IPR008978">
    <property type="entry name" value="HSP20-like_chaperone"/>
</dbReference>
<accession>A0A8S1ADQ4</accession>
<dbReference type="CDD" id="cd06526">
    <property type="entry name" value="metazoan_ACD"/>
    <property type="match status" value="1"/>
</dbReference>
<dbReference type="PANTHER" id="PTHR45640:SF26">
    <property type="entry name" value="RE23625P"/>
    <property type="match status" value="1"/>
</dbReference>
<dbReference type="GO" id="GO:0051082">
    <property type="term" value="F:unfolded protein binding"/>
    <property type="evidence" value="ECO:0007669"/>
    <property type="project" value="TreeGrafter"/>
</dbReference>
<dbReference type="EMBL" id="CADEBC010000518">
    <property type="protein sequence ID" value="CAB3242738.1"/>
    <property type="molecule type" value="Genomic_DNA"/>
</dbReference>
<evidence type="ECO:0000256" key="1">
    <source>
        <dbReference type="PROSITE-ProRule" id="PRU00285"/>
    </source>
</evidence>
<reference evidence="4 5" key="1">
    <citation type="submission" date="2020-04" db="EMBL/GenBank/DDBJ databases">
        <authorList>
            <person name="Wallbank WR R."/>
            <person name="Pardo Diaz C."/>
            <person name="Kozak K."/>
            <person name="Martin S."/>
            <person name="Jiggins C."/>
            <person name="Moest M."/>
            <person name="Warren A I."/>
            <person name="Byers J.R.P. K."/>
            <person name="Montejo-Kovacevich G."/>
            <person name="Yen C E."/>
        </authorList>
    </citation>
    <scope>NUCLEOTIDE SEQUENCE [LARGE SCALE GENOMIC DNA]</scope>
</reference>
<dbReference type="OrthoDB" id="1431247at2759"/>